<dbReference type="EMBL" id="CT868552">
    <property type="protein sequence ID" value="CAK85818.1"/>
    <property type="molecule type" value="Genomic_DNA"/>
</dbReference>
<organism evidence="4 5">
    <name type="scientific">Paramecium tetraurelia</name>
    <dbReference type="NCBI Taxonomy" id="5888"/>
    <lineage>
        <taxon>Eukaryota</taxon>
        <taxon>Sar</taxon>
        <taxon>Alveolata</taxon>
        <taxon>Ciliophora</taxon>
        <taxon>Intramacronucleata</taxon>
        <taxon>Oligohymenophorea</taxon>
        <taxon>Peniculida</taxon>
        <taxon>Parameciidae</taxon>
        <taxon>Paramecium</taxon>
    </lineage>
</organism>
<evidence type="ECO:0008006" key="6">
    <source>
        <dbReference type="Google" id="ProtNLM"/>
    </source>
</evidence>
<dbReference type="RefSeq" id="XP_001453215.1">
    <property type="nucleotide sequence ID" value="XM_001453178.1"/>
</dbReference>
<feature type="compositionally biased region" description="Low complexity" evidence="3">
    <location>
        <begin position="767"/>
        <end position="777"/>
    </location>
</feature>
<dbReference type="InterPro" id="IPR051023">
    <property type="entry name" value="PP2A_Regulatory_Subunit_A"/>
</dbReference>
<dbReference type="PANTHER" id="PTHR10648:SF1">
    <property type="entry name" value="SERINE_THREONINE-PROTEIN PHOSPHATASE 4 REGULATORY SUBUNIT 1"/>
    <property type="match status" value="1"/>
</dbReference>
<dbReference type="OMA" id="MCEKLMR"/>
<feature type="repeat" description="HEAT" evidence="2">
    <location>
        <begin position="408"/>
        <end position="446"/>
    </location>
</feature>
<dbReference type="STRING" id="5888.A0DS01"/>
<reference evidence="4 5" key="1">
    <citation type="journal article" date="2006" name="Nature">
        <title>Global trends of whole-genome duplications revealed by the ciliate Paramecium tetraurelia.</title>
        <authorList>
            <consortium name="Genoscope"/>
            <person name="Aury J.-M."/>
            <person name="Jaillon O."/>
            <person name="Duret L."/>
            <person name="Noel B."/>
            <person name="Jubin C."/>
            <person name="Porcel B.M."/>
            <person name="Segurens B."/>
            <person name="Daubin V."/>
            <person name="Anthouard V."/>
            <person name="Aiach N."/>
            <person name="Arnaiz O."/>
            <person name="Billaut A."/>
            <person name="Beisson J."/>
            <person name="Blanc I."/>
            <person name="Bouhouche K."/>
            <person name="Camara F."/>
            <person name="Duharcourt S."/>
            <person name="Guigo R."/>
            <person name="Gogendeau D."/>
            <person name="Katinka M."/>
            <person name="Keller A.-M."/>
            <person name="Kissmehl R."/>
            <person name="Klotz C."/>
            <person name="Koll F."/>
            <person name="Le Moue A."/>
            <person name="Lepere C."/>
            <person name="Malinsky S."/>
            <person name="Nowacki M."/>
            <person name="Nowak J.K."/>
            <person name="Plattner H."/>
            <person name="Poulain J."/>
            <person name="Ruiz F."/>
            <person name="Serrano V."/>
            <person name="Zagulski M."/>
            <person name="Dessen P."/>
            <person name="Betermier M."/>
            <person name="Weissenbach J."/>
            <person name="Scarpelli C."/>
            <person name="Schachter V."/>
            <person name="Sperling L."/>
            <person name="Meyer E."/>
            <person name="Cohen J."/>
            <person name="Wincker P."/>
        </authorList>
    </citation>
    <scope>NUCLEOTIDE SEQUENCE [LARGE SCALE GENOMIC DNA]</scope>
    <source>
        <strain evidence="4 5">Stock d4-2</strain>
    </source>
</reference>
<evidence type="ECO:0000256" key="2">
    <source>
        <dbReference type="PROSITE-ProRule" id="PRU00103"/>
    </source>
</evidence>
<evidence type="ECO:0000256" key="1">
    <source>
        <dbReference type="ARBA" id="ARBA00022737"/>
    </source>
</evidence>
<feature type="compositionally biased region" description="Low complexity" evidence="3">
    <location>
        <begin position="746"/>
        <end position="757"/>
    </location>
</feature>
<accession>A0DS01</accession>
<feature type="compositionally biased region" description="Polar residues" evidence="3">
    <location>
        <begin position="682"/>
        <end position="691"/>
    </location>
</feature>
<dbReference type="GeneID" id="5039000"/>
<dbReference type="PANTHER" id="PTHR10648">
    <property type="entry name" value="SERINE/THREONINE-PROTEIN PHOSPHATASE PP2A 65 KDA REGULATORY SUBUNIT"/>
    <property type="match status" value="1"/>
</dbReference>
<dbReference type="GO" id="GO:0019888">
    <property type="term" value="F:protein phosphatase regulator activity"/>
    <property type="evidence" value="ECO:0000318"/>
    <property type="project" value="GO_Central"/>
</dbReference>
<dbReference type="InterPro" id="IPR011989">
    <property type="entry name" value="ARM-like"/>
</dbReference>
<dbReference type="GO" id="GO:0005737">
    <property type="term" value="C:cytoplasm"/>
    <property type="evidence" value="ECO:0000318"/>
    <property type="project" value="GO_Central"/>
</dbReference>
<dbReference type="AlphaFoldDB" id="A0DS01"/>
<keyword evidence="1" id="KW-0677">Repeat</keyword>
<gene>
    <name evidence="4" type="ORF">GSPATT00019522001</name>
</gene>
<dbReference type="InParanoid" id="A0DS01"/>
<dbReference type="OrthoDB" id="340346at2759"/>
<proteinExistence type="predicted"/>
<dbReference type="eggNOG" id="KOG0211">
    <property type="taxonomic scope" value="Eukaryota"/>
</dbReference>
<dbReference type="InterPro" id="IPR021133">
    <property type="entry name" value="HEAT_type_2"/>
</dbReference>
<dbReference type="Proteomes" id="UP000000600">
    <property type="component" value="Unassembled WGS sequence"/>
</dbReference>
<name>A0DS01_PARTE</name>
<keyword evidence="5" id="KW-1185">Reference proteome</keyword>
<dbReference type="InterPro" id="IPR016024">
    <property type="entry name" value="ARM-type_fold"/>
</dbReference>
<dbReference type="HOGENOM" id="CLU_018852_0_0_1"/>
<dbReference type="PROSITE" id="PS50077">
    <property type="entry name" value="HEAT_REPEAT"/>
    <property type="match status" value="2"/>
</dbReference>
<feature type="compositionally biased region" description="Low complexity" evidence="3">
    <location>
        <begin position="655"/>
        <end position="674"/>
    </location>
</feature>
<evidence type="ECO:0000313" key="5">
    <source>
        <dbReference type="Proteomes" id="UP000000600"/>
    </source>
</evidence>
<feature type="region of interest" description="Disordered" evidence="3">
    <location>
        <begin position="655"/>
        <end position="691"/>
    </location>
</feature>
<feature type="repeat" description="HEAT" evidence="2">
    <location>
        <begin position="486"/>
        <end position="522"/>
    </location>
</feature>
<dbReference type="FunFam" id="1.25.10.10:FF:001790">
    <property type="entry name" value="Uncharacterized protein"/>
    <property type="match status" value="1"/>
</dbReference>
<evidence type="ECO:0000313" key="4">
    <source>
        <dbReference type="EMBL" id="CAK85818.1"/>
    </source>
</evidence>
<feature type="region of interest" description="Disordered" evidence="3">
    <location>
        <begin position="742"/>
        <end position="800"/>
    </location>
</feature>
<protein>
    <recommendedName>
        <fullName evidence="6">TOG domain-containing protein</fullName>
    </recommendedName>
</protein>
<sequence length="800" mass="93143">MQISPKENPPVGIYDDLIINLDTGSIVQEIYREEYIPVQQIQRREEDAVFIDENPQIVLEKLMKLKDCHYKERLAFTKRLGELISWIGDSAIDNLNTIIQQILEDADEIKKNFIAQLEQICVLLKTKQNSQELIKQHVVKALQELLKSNNFDIKEQAGNSISIVAKELNERDRGNLILTQVIQMAHDDNNDENVIIAVKLFGQLAADFGPELSESFIALEILSKGDDAKQPIRKEAVLQLANIAKVLSKDFIKHRLIPFFSKKTEERTWQTRKACLDIIVRLAEQTDTENFDLITGRLLALLDDQNKWVKQHAYKQLGKYISIITKSENINDKLLEFYLKMNDSDIRELGIDNEIVIECALYFPAVLQVYTEKKWPQLSKLFMKLINHKDKSQKTFGLQYTCLAYSELLKVLEQLLQDPNDEIKHGAVENLSLFFDAIEESKRASLIDILLIIQKDQKKWRIRELIAKQISHLAQVFDVETVFSIILPVSTKLCNDNVYAVRKAAAKQIFELYDKFQKSQNELYFSVLKQNILGFANSNMFNQRQSFVIMCEKLMKYEQFQVDFLEAFINLGQDPIKNVRISVAKVLQKHLFKPKTSEKDGLFRDQTSIQTLWNLLTKDNVVLNSLNNKKYPITNQLKSQITQLTQSQVKLQQPEQPQIQQQQQQQQQQQSQTLADEEQQQESGSVPEQNQVAQNQEIMILEEQFEKSNHIEQNTTNIEQVAQQEEEEIKQVIDNTENVVEENNFEENQQNQIQLESELNEEKQEIENQQEQEQQQIEQKEEEDNSQNVKENEEKEIEQE</sequence>
<evidence type="ECO:0000256" key="3">
    <source>
        <dbReference type="SAM" id="MobiDB-lite"/>
    </source>
</evidence>
<dbReference type="SUPFAM" id="SSF48371">
    <property type="entry name" value="ARM repeat"/>
    <property type="match status" value="1"/>
</dbReference>
<dbReference type="KEGG" id="ptm:GSPATT00019522001"/>
<dbReference type="Gene3D" id="1.25.10.10">
    <property type="entry name" value="Leucine-rich Repeat Variant"/>
    <property type="match status" value="1"/>
</dbReference>